<dbReference type="GeneID" id="17301024"/>
<keyword evidence="3" id="KW-1185">Reference proteome</keyword>
<dbReference type="RefSeq" id="XP_005831230.1">
    <property type="nucleotide sequence ID" value="XM_005831173.1"/>
</dbReference>
<reference evidence="3" key="2">
    <citation type="submission" date="2012-11" db="EMBL/GenBank/DDBJ databases">
        <authorList>
            <person name="Kuo A."/>
            <person name="Curtis B.A."/>
            <person name="Tanifuji G."/>
            <person name="Burki F."/>
            <person name="Gruber A."/>
            <person name="Irimia M."/>
            <person name="Maruyama S."/>
            <person name="Arias M.C."/>
            <person name="Ball S.G."/>
            <person name="Gile G.H."/>
            <person name="Hirakawa Y."/>
            <person name="Hopkins J.F."/>
            <person name="Rensing S.A."/>
            <person name="Schmutz J."/>
            <person name="Symeonidi A."/>
            <person name="Elias M."/>
            <person name="Eveleigh R.J."/>
            <person name="Herman E.K."/>
            <person name="Klute M.J."/>
            <person name="Nakayama T."/>
            <person name="Obornik M."/>
            <person name="Reyes-Prieto A."/>
            <person name="Armbrust E.V."/>
            <person name="Aves S.J."/>
            <person name="Beiko R.G."/>
            <person name="Coutinho P."/>
            <person name="Dacks J.B."/>
            <person name="Durnford D.G."/>
            <person name="Fast N.M."/>
            <person name="Green B.R."/>
            <person name="Grisdale C."/>
            <person name="Hempe F."/>
            <person name="Henrissat B."/>
            <person name="Hoppner M.P."/>
            <person name="Ishida K.-I."/>
            <person name="Kim E."/>
            <person name="Koreny L."/>
            <person name="Kroth P.G."/>
            <person name="Liu Y."/>
            <person name="Malik S.-B."/>
            <person name="Maier U.G."/>
            <person name="McRose D."/>
            <person name="Mock T."/>
            <person name="Neilson J.A."/>
            <person name="Onodera N.T."/>
            <person name="Poole A.M."/>
            <person name="Pritham E.J."/>
            <person name="Richards T.A."/>
            <person name="Rocap G."/>
            <person name="Roy S.W."/>
            <person name="Sarai C."/>
            <person name="Schaack S."/>
            <person name="Shirato S."/>
            <person name="Slamovits C.H."/>
            <person name="Spencer D.F."/>
            <person name="Suzuki S."/>
            <person name="Worden A.Z."/>
            <person name="Zauner S."/>
            <person name="Barry K."/>
            <person name="Bell C."/>
            <person name="Bharti A.K."/>
            <person name="Crow J.A."/>
            <person name="Grimwood J."/>
            <person name="Kramer R."/>
            <person name="Lindquist E."/>
            <person name="Lucas S."/>
            <person name="Salamov A."/>
            <person name="McFadden G.I."/>
            <person name="Lane C.E."/>
            <person name="Keeling P.J."/>
            <person name="Gray M.W."/>
            <person name="Grigoriev I.V."/>
            <person name="Archibald J.M."/>
        </authorList>
    </citation>
    <scope>NUCLEOTIDE SEQUENCE</scope>
    <source>
        <strain evidence="3">CCMP2712</strain>
    </source>
</reference>
<accession>L1J850</accession>
<evidence type="ECO:0000313" key="1">
    <source>
        <dbReference type="EMBL" id="EKX44250.1"/>
    </source>
</evidence>
<dbReference type="AlphaFoldDB" id="L1J850"/>
<reference evidence="1 3" key="1">
    <citation type="journal article" date="2012" name="Nature">
        <title>Algal genomes reveal evolutionary mosaicism and the fate of nucleomorphs.</title>
        <authorList>
            <consortium name="DOE Joint Genome Institute"/>
            <person name="Curtis B.A."/>
            <person name="Tanifuji G."/>
            <person name="Burki F."/>
            <person name="Gruber A."/>
            <person name="Irimia M."/>
            <person name="Maruyama S."/>
            <person name="Arias M.C."/>
            <person name="Ball S.G."/>
            <person name="Gile G.H."/>
            <person name="Hirakawa Y."/>
            <person name="Hopkins J.F."/>
            <person name="Kuo A."/>
            <person name="Rensing S.A."/>
            <person name="Schmutz J."/>
            <person name="Symeonidi A."/>
            <person name="Elias M."/>
            <person name="Eveleigh R.J."/>
            <person name="Herman E.K."/>
            <person name="Klute M.J."/>
            <person name="Nakayama T."/>
            <person name="Obornik M."/>
            <person name="Reyes-Prieto A."/>
            <person name="Armbrust E.V."/>
            <person name="Aves S.J."/>
            <person name="Beiko R.G."/>
            <person name="Coutinho P."/>
            <person name="Dacks J.B."/>
            <person name="Durnford D.G."/>
            <person name="Fast N.M."/>
            <person name="Green B.R."/>
            <person name="Grisdale C.J."/>
            <person name="Hempel F."/>
            <person name="Henrissat B."/>
            <person name="Hoppner M.P."/>
            <person name="Ishida K."/>
            <person name="Kim E."/>
            <person name="Koreny L."/>
            <person name="Kroth P.G."/>
            <person name="Liu Y."/>
            <person name="Malik S.B."/>
            <person name="Maier U.G."/>
            <person name="McRose D."/>
            <person name="Mock T."/>
            <person name="Neilson J.A."/>
            <person name="Onodera N.T."/>
            <person name="Poole A.M."/>
            <person name="Pritham E.J."/>
            <person name="Richards T.A."/>
            <person name="Rocap G."/>
            <person name="Roy S.W."/>
            <person name="Sarai C."/>
            <person name="Schaack S."/>
            <person name="Shirato S."/>
            <person name="Slamovits C.H."/>
            <person name="Spencer D.F."/>
            <person name="Suzuki S."/>
            <person name="Worden A.Z."/>
            <person name="Zauner S."/>
            <person name="Barry K."/>
            <person name="Bell C."/>
            <person name="Bharti A.K."/>
            <person name="Crow J.A."/>
            <person name="Grimwood J."/>
            <person name="Kramer R."/>
            <person name="Lindquist E."/>
            <person name="Lucas S."/>
            <person name="Salamov A."/>
            <person name="McFadden G.I."/>
            <person name="Lane C.E."/>
            <person name="Keeling P.J."/>
            <person name="Gray M.W."/>
            <person name="Grigoriev I.V."/>
            <person name="Archibald J.M."/>
        </authorList>
    </citation>
    <scope>NUCLEOTIDE SEQUENCE</scope>
    <source>
        <strain evidence="1 3">CCMP2712</strain>
    </source>
</reference>
<sequence>MRQNFCKARKVMEKLEHMARDEGGLEGQEKVTVENYQNCFDTAYKKLIEKIYGDDSWKKENEKKKYESLSYITVYKYIRRPPAEANDIDSR</sequence>
<evidence type="ECO:0000313" key="3">
    <source>
        <dbReference type="Proteomes" id="UP000011087"/>
    </source>
</evidence>
<protein>
    <submittedName>
        <fullName evidence="1 2">Uncharacterized protein</fullName>
    </submittedName>
</protein>
<gene>
    <name evidence="1" type="ORF">GUITHDRAFT_152999</name>
</gene>
<dbReference type="EMBL" id="JH993005">
    <property type="protein sequence ID" value="EKX44250.1"/>
    <property type="molecule type" value="Genomic_DNA"/>
</dbReference>
<dbReference type="HOGENOM" id="CLU_2547396_0_0_1"/>
<organism evidence="1">
    <name type="scientific">Guillardia theta (strain CCMP2712)</name>
    <name type="common">Cryptophyte</name>
    <dbReference type="NCBI Taxonomy" id="905079"/>
    <lineage>
        <taxon>Eukaryota</taxon>
        <taxon>Cryptophyceae</taxon>
        <taxon>Pyrenomonadales</taxon>
        <taxon>Geminigeraceae</taxon>
        <taxon>Guillardia</taxon>
    </lineage>
</organism>
<reference evidence="2" key="3">
    <citation type="submission" date="2015-06" db="UniProtKB">
        <authorList>
            <consortium name="EnsemblProtists"/>
        </authorList>
    </citation>
    <scope>IDENTIFICATION</scope>
</reference>
<dbReference type="PaxDb" id="55529-EKX44250"/>
<proteinExistence type="predicted"/>
<dbReference type="Proteomes" id="UP000011087">
    <property type="component" value="Unassembled WGS sequence"/>
</dbReference>
<evidence type="ECO:0000313" key="2">
    <source>
        <dbReference type="EnsemblProtists" id="EKX44250"/>
    </source>
</evidence>
<dbReference type="KEGG" id="gtt:GUITHDRAFT_152999"/>
<name>L1J850_GUITC</name>
<dbReference type="EnsemblProtists" id="EKX44250">
    <property type="protein sequence ID" value="EKX44250"/>
    <property type="gene ID" value="GUITHDRAFT_152999"/>
</dbReference>